<reference evidence="1" key="2">
    <citation type="submission" date="2015-03" db="EMBL/GenBank/DDBJ databases">
        <title>Genome sequence of Pseudoalteromonas citrea.</title>
        <authorList>
            <person name="Xie B.-B."/>
            <person name="Rong J.-C."/>
            <person name="Qin Q.-L."/>
            <person name="Zhang Y.-Z."/>
        </authorList>
    </citation>
    <scope>NUCLEOTIDE SEQUENCE</scope>
    <source>
        <strain evidence="1">DSM 8771</strain>
    </source>
</reference>
<dbReference type="EMBL" id="AHBZ03000027">
    <property type="protein sequence ID" value="KAF7764236.1"/>
    <property type="molecule type" value="Genomic_DNA"/>
</dbReference>
<evidence type="ECO:0000313" key="1">
    <source>
        <dbReference type="EMBL" id="KAF7764236.1"/>
    </source>
</evidence>
<gene>
    <name evidence="1" type="ORF">PCIT_b0178</name>
</gene>
<dbReference type="Proteomes" id="UP000016487">
    <property type="component" value="Unassembled WGS sequence"/>
</dbReference>
<dbReference type="RefSeq" id="WP_010362000.1">
    <property type="nucleotide sequence ID" value="NZ_AHBZ03000027.1"/>
</dbReference>
<evidence type="ECO:0000313" key="2">
    <source>
        <dbReference type="Proteomes" id="UP000016487"/>
    </source>
</evidence>
<sequence>MKLTLEESDFITQIVQQESTAQLDLTLSKPEATQLKQWLSTLSKASDVQLLAKINSQLMYFPAHIDTQRDGDPTVSCELPRIVDINNNYRHWRTEKLEHAQLRSSHLPCVFKVLSLSLSGLVVRTFPYKAHGLIDHFTDVTVNLALSEHITVRFDVTLGRIINDTAIALEIMNIHDGYAHLKQAIFDCYNQDHS</sequence>
<reference evidence="1" key="1">
    <citation type="journal article" date="2012" name="J. Bacteriol.">
        <title>Genome sequences of type strains of seven species of the marine bacterium Pseudoalteromonas.</title>
        <authorList>
            <person name="Xie B.B."/>
            <person name="Shu Y.L."/>
            <person name="Qin Q.L."/>
            <person name="Rong J.C."/>
            <person name="Zhang X.Y."/>
            <person name="Chen X.L."/>
            <person name="Shi M."/>
            <person name="He H.L."/>
            <person name="Zhou B.C."/>
            <person name="Zhang Y.Z."/>
        </authorList>
    </citation>
    <scope>NUCLEOTIDE SEQUENCE</scope>
    <source>
        <strain evidence="1">DSM 8771</strain>
    </source>
</reference>
<organism evidence="1 2">
    <name type="scientific">Pseudoalteromonas citrea</name>
    <dbReference type="NCBI Taxonomy" id="43655"/>
    <lineage>
        <taxon>Bacteria</taxon>
        <taxon>Pseudomonadati</taxon>
        <taxon>Pseudomonadota</taxon>
        <taxon>Gammaproteobacteria</taxon>
        <taxon>Alteromonadales</taxon>
        <taxon>Pseudoalteromonadaceae</taxon>
        <taxon>Pseudoalteromonas</taxon>
    </lineage>
</organism>
<dbReference type="AlphaFoldDB" id="A0AAD4FPP0"/>
<comment type="caution">
    <text evidence="1">The sequence shown here is derived from an EMBL/GenBank/DDBJ whole genome shotgun (WGS) entry which is preliminary data.</text>
</comment>
<accession>A0AAD4FPP0</accession>
<protein>
    <recommendedName>
        <fullName evidence="3">PilZ domain-containing protein</fullName>
    </recommendedName>
</protein>
<evidence type="ECO:0008006" key="3">
    <source>
        <dbReference type="Google" id="ProtNLM"/>
    </source>
</evidence>
<proteinExistence type="predicted"/>
<name>A0AAD4FPP0_9GAMM</name>